<dbReference type="NCBIfam" id="NF003555">
    <property type="entry name" value="PRK05218.1"/>
    <property type="match status" value="1"/>
</dbReference>
<feature type="binding site" evidence="9">
    <location>
        <position position="167"/>
    </location>
    <ligand>
        <name>ATP</name>
        <dbReference type="ChEBI" id="CHEBI:30616"/>
    </ligand>
</feature>
<keyword evidence="4 8" id="KW-0547">Nucleotide-binding</keyword>
<evidence type="ECO:0000259" key="10">
    <source>
        <dbReference type="SMART" id="SM00387"/>
    </source>
</evidence>
<sequence>METKQFKAESKRLLDMMIHSIYTHKEIFLRELISNASDAIDKLYFKSLTDDKVGLNKDDFAIWISADKDSRTLKITDNGIGMTEEELENNLGTIANSGSFKFKNENKLEEDNQIIGQFGVGFYSAFMVAKKVTVISKAYGSDKAYQWESEGVDGYTITEADKKSAGTEIILELLDDTDDENYGEFLDQYRIKSLVSKYSDYIRFPIKMEVSHSRPKEQTEEEKEAKKPLEYEDYIEVETLNSMTPLWKKNKNELKEEDYKHFYTEKFFDYNEPLKYSHISNEMPAYNALLYIPSKAPFDYYSKEYEKGLQLYSNGVLIMDKCADLLPDYFSFVKGLVDSEDLSLNISREMLQHDRQLKAIAKSIEKTVSNELKKMLKNEREKYEEFWKAFGLQLKYGIYSDFGMNKEKLQDLLLFTSSNEQKLVTLDEYVTAMREDQKYIYYATGESAARIEQLPQTELVKENGFEILYLTDNIDEFAIKSLMKYKDKEFKSVSADDLGLETPEKKEELKAKEEESASLLDELKTALDGKVTKVALSQRLKSHPVCLTSEGEISLEMEKVLNSMPTDQKIHAQRVLEINPDHEIFGKLKALNESGDKDKLGKYAKLLYDQALLIEGMSIENPVEFSNLICELM</sequence>
<evidence type="ECO:0000256" key="7">
    <source>
        <dbReference type="ARBA" id="ARBA00023186"/>
    </source>
</evidence>
<feature type="binding site" evidence="9">
    <location>
        <position position="90"/>
    </location>
    <ligand>
        <name>ATP</name>
        <dbReference type="ChEBI" id="CHEBI:30616"/>
    </ligand>
</feature>
<evidence type="ECO:0000256" key="1">
    <source>
        <dbReference type="ARBA" id="ARBA00004496"/>
    </source>
</evidence>
<feature type="region of interest" description="C" evidence="8">
    <location>
        <begin position="560"/>
        <end position="633"/>
    </location>
</feature>
<comment type="similarity">
    <text evidence="2 8">Belongs to the heat shock protein 90 family.</text>
</comment>
<dbReference type="SUPFAM" id="SSF54211">
    <property type="entry name" value="Ribosomal protein S5 domain 2-like"/>
    <property type="match status" value="1"/>
</dbReference>
<dbReference type="InterPro" id="IPR020568">
    <property type="entry name" value="Ribosomal_Su5_D2-typ_SF"/>
</dbReference>
<dbReference type="GO" id="GO:0016887">
    <property type="term" value="F:ATP hydrolysis activity"/>
    <property type="evidence" value="ECO:0007669"/>
    <property type="project" value="InterPro"/>
</dbReference>
<accession>A0A1M7GL49</accession>
<evidence type="ECO:0000256" key="2">
    <source>
        <dbReference type="ARBA" id="ARBA00008239"/>
    </source>
</evidence>
<feature type="binding site" evidence="9">
    <location>
        <begin position="117"/>
        <end position="122"/>
    </location>
    <ligand>
        <name>ATP</name>
        <dbReference type="ChEBI" id="CHEBI:30616"/>
    </ligand>
</feature>
<feature type="domain" description="Histidine kinase/HSP90-like ATPase" evidence="10">
    <location>
        <begin position="24"/>
        <end position="177"/>
    </location>
</feature>
<dbReference type="RefSeq" id="WP_072948075.1">
    <property type="nucleotide sequence ID" value="NZ_FRCT01000001.1"/>
</dbReference>
<proteinExistence type="inferred from homology"/>
<dbReference type="GO" id="GO:0051082">
    <property type="term" value="F:unfolded protein binding"/>
    <property type="evidence" value="ECO:0007669"/>
    <property type="project" value="UniProtKB-UniRule"/>
</dbReference>
<dbReference type="Gene3D" id="3.30.230.80">
    <property type="match status" value="1"/>
</dbReference>
<protein>
    <recommendedName>
        <fullName evidence="8">Chaperone protein HtpG</fullName>
    </recommendedName>
    <alternativeName>
        <fullName evidence="8">Heat shock protein HtpG</fullName>
    </alternativeName>
    <alternativeName>
        <fullName evidence="8">High temperature protein G</fullName>
    </alternativeName>
</protein>
<dbReference type="Gene3D" id="1.20.120.790">
    <property type="entry name" value="Heat shock protein 90, C-terminal domain"/>
    <property type="match status" value="1"/>
</dbReference>
<evidence type="ECO:0000256" key="5">
    <source>
        <dbReference type="ARBA" id="ARBA00022840"/>
    </source>
</evidence>
<feature type="binding site" evidence="9">
    <location>
        <position position="348"/>
    </location>
    <ligand>
        <name>ATP</name>
        <dbReference type="ChEBI" id="CHEBI:30616"/>
    </ligand>
</feature>
<dbReference type="InterPro" id="IPR003594">
    <property type="entry name" value="HATPase_dom"/>
</dbReference>
<keyword evidence="7 8" id="KW-0143">Chaperone</keyword>
<dbReference type="Pfam" id="PF13589">
    <property type="entry name" value="HATPase_c_3"/>
    <property type="match status" value="1"/>
</dbReference>
<comment type="subunit">
    <text evidence="8">Homodimer.</text>
</comment>
<evidence type="ECO:0000313" key="11">
    <source>
        <dbReference type="EMBL" id="SHM16599.1"/>
    </source>
</evidence>
<evidence type="ECO:0000256" key="6">
    <source>
        <dbReference type="ARBA" id="ARBA00023016"/>
    </source>
</evidence>
<comment type="subcellular location">
    <subcellularLocation>
        <location evidence="1 8">Cytoplasm</location>
    </subcellularLocation>
</comment>
<dbReference type="EMBL" id="FRCT01000001">
    <property type="protein sequence ID" value="SHM16599.1"/>
    <property type="molecule type" value="Genomic_DNA"/>
</dbReference>
<feature type="binding site" evidence="9">
    <location>
        <begin position="97"/>
        <end position="98"/>
    </location>
    <ligand>
        <name>ATP</name>
        <dbReference type="ChEBI" id="CHEBI:30616"/>
    </ligand>
</feature>
<dbReference type="OrthoDB" id="9802640at2"/>
<dbReference type="SUPFAM" id="SSF55874">
    <property type="entry name" value="ATPase domain of HSP90 chaperone/DNA topoisomerase II/histidine kinase"/>
    <property type="match status" value="1"/>
</dbReference>
<evidence type="ECO:0000256" key="8">
    <source>
        <dbReference type="HAMAP-Rule" id="MF_00505"/>
    </source>
</evidence>
<feature type="binding site" evidence="9">
    <location>
        <position position="77"/>
    </location>
    <ligand>
        <name>ATP</name>
        <dbReference type="ChEBI" id="CHEBI:30616"/>
    </ligand>
</feature>
<dbReference type="GO" id="GO:0140662">
    <property type="term" value="F:ATP-dependent protein folding chaperone"/>
    <property type="evidence" value="ECO:0007669"/>
    <property type="project" value="InterPro"/>
</dbReference>
<keyword evidence="6 8" id="KW-0346">Stress response</keyword>
<dbReference type="AlphaFoldDB" id="A0A1M7GL49"/>
<dbReference type="InterPro" id="IPR019805">
    <property type="entry name" value="Heat_shock_protein_90_CS"/>
</dbReference>
<keyword evidence="5 8" id="KW-0067">ATP-binding</keyword>
<dbReference type="PANTHER" id="PTHR11528">
    <property type="entry name" value="HEAT SHOCK PROTEIN 90 FAMILY MEMBER"/>
    <property type="match status" value="1"/>
</dbReference>
<dbReference type="FunFam" id="3.30.565.10:FF:000009">
    <property type="entry name" value="Molecular chaperone HtpG"/>
    <property type="match status" value="1"/>
</dbReference>
<dbReference type="InterPro" id="IPR036890">
    <property type="entry name" value="HATPase_C_sf"/>
</dbReference>
<comment type="function">
    <text evidence="8">Molecular chaperone. Has ATPase activity.</text>
</comment>
<dbReference type="Pfam" id="PF00183">
    <property type="entry name" value="HSP90"/>
    <property type="match status" value="1"/>
</dbReference>
<dbReference type="CDD" id="cd16927">
    <property type="entry name" value="HATPase_Hsp90-like"/>
    <property type="match status" value="1"/>
</dbReference>
<dbReference type="Gene3D" id="3.40.50.11260">
    <property type="match status" value="1"/>
</dbReference>
<dbReference type="PRINTS" id="PR00775">
    <property type="entry name" value="HEATSHOCK90"/>
</dbReference>
<reference evidence="11 12" key="1">
    <citation type="submission" date="2016-11" db="EMBL/GenBank/DDBJ databases">
        <authorList>
            <person name="Jaros S."/>
            <person name="Januszkiewicz K."/>
            <person name="Wedrychowicz H."/>
        </authorList>
    </citation>
    <scope>NUCLEOTIDE SEQUENCE [LARGE SCALE GENOMIC DNA]</scope>
    <source>
        <strain evidence="11 12">Y1</strain>
    </source>
</reference>
<dbReference type="PIRSF" id="PIRSF002583">
    <property type="entry name" value="Hsp90"/>
    <property type="match status" value="1"/>
</dbReference>
<feature type="binding site" evidence="9">
    <location>
        <position position="35"/>
    </location>
    <ligand>
        <name>ATP</name>
        <dbReference type="ChEBI" id="CHEBI:30616"/>
    </ligand>
</feature>
<feature type="region of interest" description="A; substrate-binding" evidence="8">
    <location>
        <begin position="1"/>
        <end position="348"/>
    </location>
</feature>
<dbReference type="Proteomes" id="UP000184394">
    <property type="component" value="Unassembled WGS sequence"/>
</dbReference>
<feature type="binding site" evidence="9">
    <location>
        <position position="31"/>
    </location>
    <ligand>
        <name>ATP</name>
        <dbReference type="ChEBI" id="CHEBI:30616"/>
    </ligand>
</feature>
<dbReference type="HAMAP" id="MF_00505">
    <property type="entry name" value="HSP90"/>
    <property type="match status" value="1"/>
</dbReference>
<evidence type="ECO:0000256" key="4">
    <source>
        <dbReference type="ARBA" id="ARBA00022741"/>
    </source>
</evidence>
<organism evidence="11 12">
    <name type="scientific">Ruminococcus flavefaciens</name>
    <dbReference type="NCBI Taxonomy" id="1265"/>
    <lineage>
        <taxon>Bacteria</taxon>
        <taxon>Bacillati</taxon>
        <taxon>Bacillota</taxon>
        <taxon>Clostridia</taxon>
        <taxon>Eubacteriales</taxon>
        <taxon>Oscillospiraceae</taxon>
        <taxon>Ruminococcus</taxon>
    </lineage>
</organism>
<dbReference type="InterPro" id="IPR037196">
    <property type="entry name" value="HSP90_C"/>
</dbReference>
<dbReference type="SUPFAM" id="SSF110942">
    <property type="entry name" value="HSP90 C-terminal domain"/>
    <property type="match status" value="1"/>
</dbReference>
<dbReference type="SMART" id="SM00387">
    <property type="entry name" value="HATPase_c"/>
    <property type="match status" value="1"/>
</dbReference>
<dbReference type="InterPro" id="IPR020575">
    <property type="entry name" value="Hsp90_N"/>
</dbReference>
<dbReference type="InterPro" id="IPR001404">
    <property type="entry name" value="Hsp90_fam"/>
</dbReference>
<feature type="binding site" evidence="9">
    <location>
        <position position="82"/>
    </location>
    <ligand>
        <name>ATP</name>
        <dbReference type="ChEBI" id="CHEBI:30616"/>
    </ligand>
</feature>
<dbReference type="GO" id="GO:0005524">
    <property type="term" value="F:ATP binding"/>
    <property type="evidence" value="ECO:0007669"/>
    <property type="project" value="UniProtKB-UniRule"/>
</dbReference>
<evidence type="ECO:0000313" key="12">
    <source>
        <dbReference type="Proteomes" id="UP000184394"/>
    </source>
</evidence>
<dbReference type="Gene3D" id="3.30.565.10">
    <property type="entry name" value="Histidine kinase-like ATPase, C-terminal domain"/>
    <property type="match status" value="1"/>
</dbReference>
<keyword evidence="3 8" id="KW-0963">Cytoplasm</keyword>
<dbReference type="PROSITE" id="PS00298">
    <property type="entry name" value="HSP90"/>
    <property type="match status" value="1"/>
</dbReference>
<gene>
    <name evidence="8" type="primary">htpG</name>
    <name evidence="11" type="ORF">SAMN04487860_101350</name>
</gene>
<evidence type="ECO:0000256" key="9">
    <source>
        <dbReference type="PIRSR" id="PIRSR002583-1"/>
    </source>
</evidence>
<evidence type="ECO:0000256" key="3">
    <source>
        <dbReference type="ARBA" id="ARBA00022490"/>
    </source>
</evidence>
<comment type="caution">
    <text evidence="8">Lacks conserved residue(s) required for the propagation of feature annotation.</text>
</comment>
<dbReference type="GO" id="GO:0005737">
    <property type="term" value="C:cytoplasm"/>
    <property type="evidence" value="ECO:0007669"/>
    <property type="project" value="UniProtKB-SubCell"/>
</dbReference>
<name>A0A1M7GL49_RUMFL</name>